<proteinExistence type="predicted"/>
<reference evidence="2 3" key="1">
    <citation type="submission" date="2016-04" db="EMBL/GenBank/DDBJ databases">
        <authorList>
            <person name="Chen L."/>
            <person name="Zhuang W."/>
            <person name="Wang G."/>
        </authorList>
    </citation>
    <scope>NUCLEOTIDE SEQUENCE [LARGE SCALE GENOMIC DNA]</scope>
    <source>
        <strain evidence="3">GR20</strain>
    </source>
</reference>
<feature type="region of interest" description="Disordered" evidence="1">
    <location>
        <begin position="1"/>
        <end position="21"/>
    </location>
</feature>
<dbReference type="Proteomes" id="UP000192277">
    <property type="component" value="Unassembled WGS sequence"/>
</dbReference>
<evidence type="ECO:0000256" key="1">
    <source>
        <dbReference type="SAM" id="MobiDB-lite"/>
    </source>
</evidence>
<accession>A0ABX3P6H7</accession>
<keyword evidence="3" id="KW-1185">Reference proteome</keyword>
<name>A0ABX3P6H7_9BACT</name>
<organism evidence="2 3">
    <name type="scientific">Niastella koreensis</name>
    <dbReference type="NCBI Taxonomy" id="354356"/>
    <lineage>
        <taxon>Bacteria</taxon>
        <taxon>Pseudomonadati</taxon>
        <taxon>Bacteroidota</taxon>
        <taxon>Chitinophagia</taxon>
        <taxon>Chitinophagales</taxon>
        <taxon>Chitinophagaceae</taxon>
        <taxon>Niastella</taxon>
    </lineage>
</organism>
<gene>
    <name evidence="2" type="ORF">A4D02_19880</name>
</gene>
<evidence type="ECO:0000313" key="3">
    <source>
        <dbReference type="Proteomes" id="UP000192277"/>
    </source>
</evidence>
<comment type="caution">
    <text evidence="2">The sequence shown here is derived from an EMBL/GenBank/DDBJ whole genome shotgun (WGS) entry which is preliminary data.</text>
</comment>
<dbReference type="RefSeq" id="WP_014216333.1">
    <property type="nucleotide sequence ID" value="NZ_LWBO01000002.1"/>
</dbReference>
<sequence length="68" mass="7829">MNNIKVSEDLQSSSQEGKRNFINSDETWAFTEKPRTDIPAQNATKITAHDLFNLFTANIIREKVVFTR</sequence>
<protein>
    <submittedName>
        <fullName evidence="2">Uncharacterized protein</fullName>
    </submittedName>
</protein>
<evidence type="ECO:0000313" key="2">
    <source>
        <dbReference type="EMBL" id="OQP53954.1"/>
    </source>
</evidence>
<dbReference type="EMBL" id="LWBO01000002">
    <property type="protein sequence ID" value="OQP53954.1"/>
    <property type="molecule type" value="Genomic_DNA"/>
</dbReference>